<dbReference type="SUPFAM" id="SSF57959">
    <property type="entry name" value="Leucine zipper domain"/>
    <property type="match status" value="1"/>
</dbReference>
<dbReference type="InterPro" id="IPR004827">
    <property type="entry name" value="bZIP"/>
</dbReference>
<evidence type="ECO:0000256" key="6">
    <source>
        <dbReference type="SAM" id="MobiDB-lite"/>
    </source>
</evidence>
<feature type="compositionally biased region" description="Low complexity" evidence="6">
    <location>
        <begin position="29"/>
        <end position="47"/>
    </location>
</feature>
<dbReference type="Gene3D" id="1.20.5.170">
    <property type="match status" value="1"/>
</dbReference>
<evidence type="ECO:0000256" key="1">
    <source>
        <dbReference type="ARBA" id="ARBA00004123"/>
    </source>
</evidence>
<dbReference type="Proteomes" id="UP000800200">
    <property type="component" value="Unassembled WGS sequence"/>
</dbReference>
<feature type="region of interest" description="Disordered" evidence="6">
    <location>
        <begin position="28"/>
        <end position="173"/>
    </location>
</feature>
<keyword evidence="5" id="KW-0175">Coiled coil</keyword>
<reference evidence="8" key="1">
    <citation type="journal article" date="2020" name="Stud. Mycol.">
        <title>101 Dothideomycetes genomes: a test case for predicting lifestyles and emergence of pathogens.</title>
        <authorList>
            <person name="Haridas S."/>
            <person name="Albert R."/>
            <person name="Binder M."/>
            <person name="Bloem J."/>
            <person name="Labutti K."/>
            <person name="Salamov A."/>
            <person name="Andreopoulos B."/>
            <person name="Baker S."/>
            <person name="Barry K."/>
            <person name="Bills G."/>
            <person name="Bluhm B."/>
            <person name="Cannon C."/>
            <person name="Castanera R."/>
            <person name="Culley D."/>
            <person name="Daum C."/>
            <person name="Ezra D."/>
            <person name="Gonzalez J."/>
            <person name="Henrissat B."/>
            <person name="Kuo A."/>
            <person name="Liang C."/>
            <person name="Lipzen A."/>
            <person name="Lutzoni F."/>
            <person name="Magnuson J."/>
            <person name="Mondo S."/>
            <person name="Nolan M."/>
            <person name="Ohm R."/>
            <person name="Pangilinan J."/>
            <person name="Park H.-J."/>
            <person name="Ramirez L."/>
            <person name="Alfaro M."/>
            <person name="Sun H."/>
            <person name="Tritt A."/>
            <person name="Yoshinaga Y."/>
            <person name="Zwiers L.-H."/>
            <person name="Turgeon B."/>
            <person name="Goodwin S."/>
            <person name="Spatafora J."/>
            <person name="Crous P."/>
            <person name="Grigoriev I."/>
        </authorList>
    </citation>
    <scope>NUCLEOTIDE SEQUENCE</scope>
    <source>
        <strain evidence="8">CBS 207.26</strain>
    </source>
</reference>
<gene>
    <name evidence="8" type="ORF">K469DRAFT_717331</name>
</gene>
<dbReference type="OrthoDB" id="295274at2759"/>
<keyword evidence="2" id="KW-0805">Transcription regulation</keyword>
<dbReference type="PROSITE" id="PS50217">
    <property type="entry name" value="BZIP"/>
    <property type="match status" value="1"/>
</dbReference>
<keyword evidence="4" id="KW-0539">Nucleus</keyword>
<dbReference type="PANTHER" id="PTHR19304">
    <property type="entry name" value="CYCLIC-AMP RESPONSE ELEMENT BINDING PROTEIN"/>
    <property type="match status" value="1"/>
</dbReference>
<dbReference type="PROSITE" id="PS00036">
    <property type="entry name" value="BZIP_BASIC"/>
    <property type="match status" value="1"/>
</dbReference>
<sequence length="324" mass="35642">MDTAFHPLAWTIDSIAAIEAWPSPISLGSPNNTTAPPSTPTSATLPSFPIGISPLKFGQITPPHEPSSAHSRRESTRSNFSFTVEQPHTKTLLPPEKQSSAPGEKPPLQAPVLEIPSTSIERRQTPKEHISHTPPYPPPSSQATKPAKRSRGRPKLQPAIANSNSPSEREIHKQKNRIAAQKCRQRQKHYIQDLETRGREVTTTNKRLKEQVVVLTDELLMLKNEVLNHAGCDMEGMEGYLNRCMAELLAWKSDNSSSVAGASKSGSYVSAESMTFRELIKEEIMRAGGKTGSEEMKYEVEDLGGLEMLRDIDSGDEDVESVAT</sequence>
<evidence type="ECO:0000256" key="5">
    <source>
        <dbReference type="SAM" id="Coils"/>
    </source>
</evidence>
<evidence type="ECO:0000256" key="4">
    <source>
        <dbReference type="ARBA" id="ARBA00023242"/>
    </source>
</evidence>
<comment type="subcellular location">
    <subcellularLocation>
        <location evidence="1">Nucleus</location>
    </subcellularLocation>
</comment>
<dbReference type="InterPro" id="IPR046347">
    <property type="entry name" value="bZIP_sf"/>
</dbReference>
<evidence type="ECO:0000313" key="8">
    <source>
        <dbReference type="EMBL" id="KAF2192738.1"/>
    </source>
</evidence>
<feature type="compositionally biased region" description="Polar residues" evidence="6">
    <location>
        <begin position="77"/>
        <end position="86"/>
    </location>
</feature>
<proteinExistence type="predicted"/>
<feature type="coiled-coil region" evidence="5">
    <location>
        <begin position="191"/>
        <end position="225"/>
    </location>
</feature>
<feature type="compositionally biased region" description="Basic and acidic residues" evidence="6">
    <location>
        <begin position="120"/>
        <end position="131"/>
    </location>
</feature>
<dbReference type="GO" id="GO:0003700">
    <property type="term" value="F:DNA-binding transcription factor activity"/>
    <property type="evidence" value="ECO:0007669"/>
    <property type="project" value="InterPro"/>
</dbReference>
<protein>
    <recommendedName>
        <fullName evidence="7">BZIP domain-containing protein</fullName>
    </recommendedName>
</protein>
<keyword evidence="9" id="KW-1185">Reference proteome</keyword>
<accession>A0A6A6EPW4</accession>
<name>A0A6A6EPW4_9PEZI</name>
<dbReference type="CDD" id="cd14687">
    <property type="entry name" value="bZIP_ATF2"/>
    <property type="match status" value="1"/>
</dbReference>
<organism evidence="8 9">
    <name type="scientific">Zopfia rhizophila CBS 207.26</name>
    <dbReference type="NCBI Taxonomy" id="1314779"/>
    <lineage>
        <taxon>Eukaryota</taxon>
        <taxon>Fungi</taxon>
        <taxon>Dikarya</taxon>
        <taxon>Ascomycota</taxon>
        <taxon>Pezizomycotina</taxon>
        <taxon>Dothideomycetes</taxon>
        <taxon>Dothideomycetes incertae sedis</taxon>
        <taxon>Zopfiaceae</taxon>
        <taxon>Zopfia</taxon>
    </lineage>
</organism>
<dbReference type="Pfam" id="PF00170">
    <property type="entry name" value="bZIP_1"/>
    <property type="match status" value="1"/>
</dbReference>
<dbReference type="InterPro" id="IPR051027">
    <property type="entry name" value="bZIP_transcription_factors"/>
</dbReference>
<evidence type="ECO:0000259" key="7">
    <source>
        <dbReference type="PROSITE" id="PS50217"/>
    </source>
</evidence>
<feature type="domain" description="BZIP" evidence="7">
    <location>
        <begin position="166"/>
        <end position="229"/>
    </location>
</feature>
<dbReference type="GO" id="GO:0005634">
    <property type="term" value="C:nucleus"/>
    <property type="evidence" value="ECO:0007669"/>
    <property type="project" value="UniProtKB-SubCell"/>
</dbReference>
<dbReference type="AlphaFoldDB" id="A0A6A6EPW4"/>
<evidence type="ECO:0000313" key="9">
    <source>
        <dbReference type="Proteomes" id="UP000800200"/>
    </source>
</evidence>
<evidence type="ECO:0000256" key="2">
    <source>
        <dbReference type="ARBA" id="ARBA00023015"/>
    </source>
</evidence>
<keyword evidence="3" id="KW-0804">Transcription</keyword>
<dbReference type="EMBL" id="ML994615">
    <property type="protein sequence ID" value="KAF2192738.1"/>
    <property type="molecule type" value="Genomic_DNA"/>
</dbReference>
<dbReference type="SMART" id="SM00338">
    <property type="entry name" value="BRLZ"/>
    <property type="match status" value="1"/>
</dbReference>
<evidence type="ECO:0000256" key="3">
    <source>
        <dbReference type="ARBA" id="ARBA00023163"/>
    </source>
</evidence>